<protein>
    <submittedName>
        <fullName evidence="1">Uncharacterized protein</fullName>
    </submittedName>
</protein>
<feature type="non-terminal residue" evidence="1">
    <location>
        <position position="1"/>
    </location>
</feature>
<evidence type="ECO:0000313" key="1">
    <source>
        <dbReference type="EMBL" id="KIJ59766.1"/>
    </source>
</evidence>
<keyword evidence="2" id="KW-1185">Reference proteome</keyword>
<gene>
    <name evidence="1" type="ORF">HYDPIDRAFT_118113</name>
</gene>
<dbReference type="HOGENOM" id="CLU_1337656_0_0_1"/>
<evidence type="ECO:0000313" key="2">
    <source>
        <dbReference type="Proteomes" id="UP000053820"/>
    </source>
</evidence>
<dbReference type="Proteomes" id="UP000053820">
    <property type="component" value="Unassembled WGS sequence"/>
</dbReference>
<sequence>MFIFAFVGTGTGGYYINNNGRRSHWSNAPESLHTALNGVNSSEVLSLSGGPHGKYLLQTRGNHSDSRGVADGVHIHDVVLYTFGGRDVWFAHLTTHTKWSNLEKSLKLKIDAVGGSNIRSLSMGVNGSWAMVYMTGSHNLSWSTRGAPSTLRDELQSEAVHDVK</sequence>
<organism evidence="1 2">
    <name type="scientific">Hydnomerulius pinastri MD-312</name>
    <dbReference type="NCBI Taxonomy" id="994086"/>
    <lineage>
        <taxon>Eukaryota</taxon>
        <taxon>Fungi</taxon>
        <taxon>Dikarya</taxon>
        <taxon>Basidiomycota</taxon>
        <taxon>Agaricomycotina</taxon>
        <taxon>Agaricomycetes</taxon>
        <taxon>Agaricomycetidae</taxon>
        <taxon>Boletales</taxon>
        <taxon>Boletales incertae sedis</taxon>
        <taxon>Leucogyrophana</taxon>
    </lineage>
</organism>
<accession>A0A0C9W987</accession>
<dbReference type="EMBL" id="KN839881">
    <property type="protein sequence ID" value="KIJ59766.1"/>
    <property type="molecule type" value="Genomic_DNA"/>
</dbReference>
<dbReference type="AlphaFoldDB" id="A0A0C9W987"/>
<reference evidence="1 2" key="1">
    <citation type="submission" date="2014-04" db="EMBL/GenBank/DDBJ databases">
        <title>Evolutionary Origins and Diversification of the Mycorrhizal Mutualists.</title>
        <authorList>
            <consortium name="DOE Joint Genome Institute"/>
            <consortium name="Mycorrhizal Genomics Consortium"/>
            <person name="Kohler A."/>
            <person name="Kuo A."/>
            <person name="Nagy L.G."/>
            <person name="Floudas D."/>
            <person name="Copeland A."/>
            <person name="Barry K.W."/>
            <person name="Cichocki N."/>
            <person name="Veneault-Fourrey C."/>
            <person name="LaButti K."/>
            <person name="Lindquist E.A."/>
            <person name="Lipzen A."/>
            <person name="Lundell T."/>
            <person name="Morin E."/>
            <person name="Murat C."/>
            <person name="Riley R."/>
            <person name="Ohm R."/>
            <person name="Sun H."/>
            <person name="Tunlid A."/>
            <person name="Henrissat B."/>
            <person name="Grigoriev I.V."/>
            <person name="Hibbett D.S."/>
            <person name="Martin F."/>
        </authorList>
    </citation>
    <scope>NUCLEOTIDE SEQUENCE [LARGE SCALE GENOMIC DNA]</scope>
    <source>
        <strain evidence="1 2">MD-312</strain>
    </source>
</reference>
<proteinExistence type="predicted"/>
<name>A0A0C9W987_9AGAM</name>